<feature type="chain" id="PRO_5012259423" description="DUF2946 domain-containing protein" evidence="1">
    <location>
        <begin position="25"/>
        <end position="116"/>
    </location>
</feature>
<evidence type="ECO:0000313" key="2">
    <source>
        <dbReference type="EMBL" id="SLN31471.1"/>
    </source>
</evidence>
<reference evidence="2 3" key="1">
    <citation type="submission" date="2017-03" db="EMBL/GenBank/DDBJ databases">
        <authorList>
            <person name="Afonso C.L."/>
            <person name="Miller P.J."/>
            <person name="Scott M.A."/>
            <person name="Spackman E."/>
            <person name="Goraichik I."/>
            <person name="Dimitrov K.M."/>
            <person name="Suarez D.L."/>
            <person name="Swayne D.E."/>
        </authorList>
    </citation>
    <scope>NUCLEOTIDE SEQUENCE [LARGE SCALE GENOMIC DNA]</scope>
    <source>
        <strain evidence="2 3">CECT 8110</strain>
    </source>
</reference>
<dbReference type="EMBL" id="FWFU01000002">
    <property type="protein sequence ID" value="SLN31471.1"/>
    <property type="molecule type" value="Genomic_DNA"/>
</dbReference>
<accession>A0A1X6YUS3</accession>
<sequence length="116" mass="11822">MTGLRAYLGIALALVMVLAGQALAVARAAPDAAGQIEICTGSGPVTVIVDADGQPTGATHICPECALALFQAITSSDGPLLLRKLRWMPVETIEFTQHISTASAVSPCARAPPLAA</sequence>
<evidence type="ECO:0000256" key="1">
    <source>
        <dbReference type="SAM" id="SignalP"/>
    </source>
</evidence>
<dbReference type="AlphaFoldDB" id="A0A1X6YUS3"/>
<dbReference type="OrthoDB" id="7863585at2"/>
<dbReference type="Proteomes" id="UP000193207">
    <property type="component" value="Unassembled WGS sequence"/>
</dbReference>
<proteinExistence type="predicted"/>
<keyword evidence="3" id="KW-1185">Reference proteome</keyword>
<organism evidence="2 3">
    <name type="scientific">Roseovarius halotolerans</name>
    <dbReference type="NCBI Taxonomy" id="505353"/>
    <lineage>
        <taxon>Bacteria</taxon>
        <taxon>Pseudomonadati</taxon>
        <taxon>Pseudomonadota</taxon>
        <taxon>Alphaproteobacteria</taxon>
        <taxon>Rhodobacterales</taxon>
        <taxon>Roseobacteraceae</taxon>
        <taxon>Roseovarius</taxon>
    </lineage>
</organism>
<name>A0A1X6YUS3_9RHOB</name>
<feature type="signal peptide" evidence="1">
    <location>
        <begin position="1"/>
        <end position="24"/>
    </location>
</feature>
<dbReference type="RefSeq" id="WP_139837393.1">
    <property type="nucleotide sequence ID" value="NZ_FWFU01000002.1"/>
</dbReference>
<protein>
    <recommendedName>
        <fullName evidence="4">DUF2946 domain-containing protein</fullName>
    </recommendedName>
</protein>
<evidence type="ECO:0000313" key="3">
    <source>
        <dbReference type="Proteomes" id="UP000193207"/>
    </source>
</evidence>
<gene>
    <name evidence="2" type="ORF">ROH8110_01483</name>
</gene>
<keyword evidence="1" id="KW-0732">Signal</keyword>
<evidence type="ECO:0008006" key="4">
    <source>
        <dbReference type="Google" id="ProtNLM"/>
    </source>
</evidence>